<feature type="transmembrane region" description="Helical" evidence="10">
    <location>
        <begin position="60"/>
        <end position="79"/>
    </location>
</feature>
<evidence type="ECO:0000259" key="11">
    <source>
        <dbReference type="PROSITE" id="PS50883"/>
    </source>
</evidence>
<proteinExistence type="predicted"/>
<keyword evidence="4" id="KW-0973">c-di-GMP</keyword>
<dbReference type="Pfam" id="PF12792">
    <property type="entry name" value="CSS-motif"/>
    <property type="match status" value="1"/>
</dbReference>
<keyword evidence="5 10" id="KW-0812">Transmembrane</keyword>
<evidence type="ECO:0000256" key="3">
    <source>
        <dbReference type="ARBA" id="ARBA00022475"/>
    </source>
</evidence>
<keyword evidence="3" id="KW-1003">Cell membrane</keyword>
<dbReference type="CDD" id="cd01948">
    <property type="entry name" value="EAL"/>
    <property type="match status" value="1"/>
</dbReference>
<comment type="catalytic activity">
    <reaction evidence="9">
        <text>3',3'-c-di-GMP + H2O = 5'-phosphoguanylyl(3'-&gt;5')guanosine + H(+)</text>
        <dbReference type="Rhea" id="RHEA:24902"/>
        <dbReference type="ChEBI" id="CHEBI:15377"/>
        <dbReference type="ChEBI" id="CHEBI:15378"/>
        <dbReference type="ChEBI" id="CHEBI:58754"/>
        <dbReference type="ChEBI" id="CHEBI:58805"/>
        <dbReference type="EC" id="3.1.4.52"/>
    </reaction>
</comment>
<dbReference type="InterPro" id="IPR001633">
    <property type="entry name" value="EAL_dom"/>
</dbReference>
<gene>
    <name evidence="12" type="ORF">ETEE_3570</name>
</gene>
<sequence length="588" mass="66568">MAGQLIALLVRSAARLPLARATPSRSVPPPVSNSRSLADTAQLKGAMMLFSPITMKRYRLYRALLAITIGALVCIVSLASRYQQELATVQQMQRNAAAIAITQLERILSRAEAVSKNNIDWVNQRCEEISPHLTSMAIHLETIRAVLLVKDGIVTCSNLINQPIKSLRAIYPEMLSAKDTLVLRAARLLNRGSPILLFWRPDQASPTSGMVYIFNIATLSAFILAPRPPYVDYMALNVAGHTLRFNDTRIRTPTDAADAETPPRLELHSSRYPFSISLFSPAARDLALQRLPRHIPLALLLFLLASILTYLASANRMSLAYPIAQAIRRRQFQLYCQPIIHTESGRCEGVEILLRWYNPRHGWTSPEIFIPLAEQNGLIVPLTRYLLEMLAAQRHHFPNDRDFYFSINVAAEHFAHGKLALDIQNLWLRHRPRQRLMLELTERTRLSSQDYPQLHILREMGLSLALDDFGTGHSSLSYLQDLQPEMLKIDRAFCATIGSDAINARVLDLMIDLAHQLRLRLVMEGVEQPQQADYLHQRQVYAMQGYLFARPMPLRDFPDWHAHYQRRCDDSTQAAHGAGEYARAPAQT</sequence>
<keyword evidence="6" id="KW-0378">Hydrolase</keyword>
<evidence type="ECO:0000256" key="9">
    <source>
        <dbReference type="ARBA" id="ARBA00034290"/>
    </source>
</evidence>
<evidence type="ECO:0000256" key="10">
    <source>
        <dbReference type="SAM" id="Phobius"/>
    </source>
</evidence>
<evidence type="ECO:0000256" key="1">
    <source>
        <dbReference type="ARBA" id="ARBA00004651"/>
    </source>
</evidence>
<organism evidence="12 13">
    <name type="scientific">Edwardsiella anguillarum ET080813</name>
    <dbReference type="NCBI Taxonomy" id="667120"/>
    <lineage>
        <taxon>Bacteria</taxon>
        <taxon>Pseudomonadati</taxon>
        <taxon>Pseudomonadota</taxon>
        <taxon>Gammaproteobacteria</taxon>
        <taxon>Enterobacterales</taxon>
        <taxon>Hafniaceae</taxon>
        <taxon>Edwardsiella</taxon>
    </lineage>
</organism>
<feature type="transmembrane region" description="Helical" evidence="10">
    <location>
        <begin position="294"/>
        <end position="312"/>
    </location>
</feature>
<accession>A0A076LNA9</accession>
<comment type="subcellular location">
    <subcellularLocation>
        <location evidence="1">Cell membrane</location>
        <topology evidence="1">Multi-pass membrane protein</topology>
    </subcellularLocation>
</comment>
<dbReference type="SUPFAM" id="SSF141868">
    <property type="entry name" value="EAL domain-like"/>
    <property type="match status" value="1"/>
</dbReference>
<name>A0A076LNA9_9GAMM</name>
<dbReference type="InterPro" id="IPR024744">
    <property type="entry name" value="CSS-motif_dom"/>
</dbReference>
<evidence type="ECO:0000313" key="12">
    <source>
        <dbReference type="EMBL" id="AIJ09990.1"/>
    </source>
</evidence>
<dbReference type="KEGG" id="ete:ETEE_3570"/>
<dbReference type="InterPro" id="IPR035919">
    <property type="entry name" value="EAL_sf"/>
</dbReference>
<dbReference type="AlphaFoldDB" id="A0A076LNA9"/>
<keyword evidence="8 10" id="KW-0472">Membrane</keyword>
<dbReference type="InterPro" id="IPR050706">
    <property type="entry name" value="Cyclic-di-GMP_PDE-like"/>
</dbReference>
<dbReference type="PANTHER" id="PTHR33121:SF79">
    <property type="entry name" value="CYCLIC DI-GMP PHOSPHODIESTERASE PDED-RELATED"/>
    <property type="match status" value="1"/>
</dbReference>
<dbReference type="HOGENOM" id="CLU_000445_131_2_6"/>
<dbReference type="EMBL" id="CP006664">
    <property type="protein sequence ID" value="AIJ09990.1"/>
    <property type="molecule type" value="Genomic_DNA"/>
</dbReference>
<dbReference type="Pfam" id="PF00563">
    <property type="entry name" value="EAL"/>
    <property type="match status" value="1"/>
</dbReference>
<evidence type="ECO:0000256" key="7">
    <source>
        <dbReference type="ARBA" id="ARBA00022989"/>
    </source>
</evidence>
<evidence type="ECO:0000256" key="6">
    <source>
        <dbReference type="ARBA" id="ARBA00022801"/>
    </source>
</evidence>
<evidence type="ECO:0000313" key="13">
    <source>
        <dbReference type="Proteomes" id="UP000028681"/>
    </source>
</evidence>
<dbReference type="SMART" id="SM00052">
    <property type="entry name" value="EAL"/>
    <property type="match status" value="1"/>
</dbReference>
<dbReference type="Gene3D" id="3.20.20.450">
    <property type="entry name" value="EAL domain"/>
    <property type="match status" value="1"/>
</dbReference>
<dbReference type="GO" id="GO:0005886">
    <property type="term" value="C:plasma membrane"/>
    <property type="evidence" value="ECO:0007669"/>
    <property type="project" value="UniProtKB-SubCell"/>
</dbReference>
<keyword evidence="7 10" id="KW-1133">Transmembrane helix</keyword>
<reference evidence="12 13" key="1">
    <citation type="journal article" date="2012" name="PLoS ONE">
        <title>Edwardsiella comparative phylogenomics reveal the new intra/inter-species taxonomic relationships, virulence evolution and niche adaptation mechanisms.</title>
        <authorList>
            <person name="Yang M."/>
            <person name="Lv Y."/>
            <person name="Xiao J."/>
            <person name="Wu H."/>
            <person name="Zheng H."/>
            <person name="Liu Q."/>
            <person name="Zhang Y."/>
            <person name="Wang Q."/>
        </authorList>
    </citation>
    <scope>NUCLEOTIDE SEQUENCE [LARGE SCALE GENOMIC DNA]</scope>
    <source>
        <strain evidence="13">080813</strain>
    </source>
</reference>
<evidence type="ECO:0000256" key="4">
    <source>
        <dbReference type="ARBA" id="ARBA00022636"/>
    </source>
</evidence>
<evidence type="ECO:0000256" key="5">
    <source>
        <dbReference type="ARBA" id="ARBA00022692"/>
    </source>
</evidence>
<evidence type="ECO:0000256" key="2">
    <source>
        <dbReference type="ARBA" id="ARBA00012282"/>
    </source>
</evidence>
<dbReference type="GO" id="GO:0071111">
    <property type="term" value="F:cyclic-guanylate-specific phosphodiesterase activity"/>
    <property type="evidence" value="ECO:0007669"/>
    <property type="project" value="UniProtKB-EC"/>
</dbReference>
<dbReference type="Proteomes" id="UP000028681">
    <property type="component" value="Chromosome"/>
</dbReference>
<dbReference type="PANTHER" id="PTHR33121">
    <property type="entry name" value="CYCLIC DI-GMP PHOSPHODIESTERASE PDEF"/>
    <property type="match status" value="1"/>
</dbReference>
<protein>
    <recommendedName>
        <fullName evidence="2">cyclic-guanylate-specific phosphodiesterase</fullName>
        <ecNumber evidence="2">3.1.4.52</ecNumber>
    </recommendedName>
</protein>
<feature type="domain" description="EAL" evidence="11">
    <location>
        <begin position="316"/>
        <end position="565"/>
    </location>
</feature>
<dbReference type="PROSITE" id="PS50883">
    <property type="entry name" value="EAL"/>
    <property type="match status" value="1"/>
</dbReference>
<evidence type="ECO:0000256" key="8">
    <source>
        <dbReference type="ARBA" id="ARBA00023136"/>
    </source>
</evidence>
<dbReference type="EC" id="3.1.4.52" evidence="2"/>